<protein>
    <submittedName>
        <fullName evidence="1">Uncharacterized protein</fullName>
    </submittedName>
</protein>
<gene>
    <name evidence="1" type="ORF">LCGC14_1504310</name>
</gene>
<evidence type="ECO:0000313" key="1">
    <source>
        <dbReference type="EMBL" id="KKM64141.1"/>
    </source>
</evidence>
<accession>A0A0F9JNY1</accession>
<dbReference type="EMBL" id="LAZR01010959">
    <property type="protein sequence ID" value="KKM64141.1"/>
    <property type="molecule type" value="Genomic_DNA"/>
</dbReference>
<feature type="non-terminal residue" evidence="1">
    <location>
        <position position="25"/>
    </location>
</feature>
<proteinExistence type="predicted"/>
<organism evidence="1">
    <name type="scientific">marine sediment metagenome</name>
    <dbReference type="NCBI Taxonomy" id="412755"/>
    <lineage>
        <taxon>unclassified sequences</taxon>
        <taxon>metagenomes</taxon>
        <taxon>ecological metagenomes</taxon>
    </lineage>
</organism>
<name>A0A0F9JNY1_9ZZZZ</name>
<comment type="caution">
    <text evidence="1">The sequence shown here is derived from an EMBL/GenBank/DDBJ whole genome shotgun (WGS) entry which is preliminary data.</text>
</comment>
<sequence length="25" mass="2758">MKLSGDLKAFEARIGHSFAKPELLV</sequence>
<dbReference type="AlphaFoldDB" id="A0A0F9JNY1"/>
<reference evidence="1" key="1">
    <citation type="journal article" date="2015" name="Nature">
        <title>Complex archaea that bridge the gap between prokaryotes and eukaryotes.</title>
        <authorList>
            <person name="Spang A."/>
            <person name="Saw J.H."/>
            <person name="Jorgensen S.L."/>
            <person name="Zaremba-Niedzwiedzka K."/>
            <person name="Martijn J."/>
            <person name="Lind A.E."/>
            <person name="van Eijk R."/>
            <person name="Schleper C."/>
            <person name="Guy L."/>
            <person name="Ettema T.J."/>
        </authorList>
    </citation>
    <scope>NUCLEOTIDE SEQUENCE</scope>
</reference>